<dbReference type="KEGG" id="lvn:BWR22_05175"/>
<accession>A0AAC9LN71</accession>
<evidence type="ECO:0000313" key="2">
    <source>
        <dbReference type="EMBL" id="APX99746.1"/>
    </source>
</evidence>
<organism evidence="2 3">
    <name type="scientific">Lacinutrix venerupis</name>
    <dbReference type="NCBI Taxonomy" id="1486034"/>
    <lineage>
        <taxon>Bacteria</taxon>
        <taxon>Pseudomonadati</taxon>
        <taxon>Bacteroidota</taxon>
        <taxon>Flavobacteriia</taxon>
        <taxon>Flavobacteriales</taxon>
        <taxon>Flavobacteriaceae</taxon>
        <taxon>Lacinutrix</taxon>
    </lineage>
</organism>
<dbReference type="EMBL" id="CP019352">
    <property type="protein sequence ID" value="APX99725.1"/>
    <property type="molecule type" value="Genomic_DNA"/>
</dbReference>
<proteinExistence type="predicted"/>
<dbReference type="AlphaFoldDB" id="A0AAC9LN71"/>
<dbReference type="EMBL" id="CP019352">
    <property type="protein sequence ID" value="APX99746.1"/>
    <property type="molecule type" value="Genomic_DNA"/>
</dbReference>
<reference evidence="2 3" key="1">
    <citation type="submission" date="2017-01" db="EMBL/GenBank/DDBJ databases">
        <title>Complete genome of Lacinutrix venerupis DOK2-8 isolated from seawater in Dokdo.</title>
        <authorList>
            <person name="Chi W.-J."/>
            <person name="Kim J.H."/>
        </authorList>
    </citation>
    <scope>NUCLEOTIDE SEQUENCE [LARGE SCALE GENOMIC DNA]</scope>
    <source>
        <strain evidence="2 3">DOK2-8</strain>
    </source>
</reference>
<gene>
    <name evidence="1" type="ORF">BWR22_05175</name>
    <name evidence="2" type="ORF">BWR22_05290</name>
</gene>
<protein>
    <submittedName>
        <fullName evidence="2">Uncharacterized protein</fullName>
    </submittedName>
</protein>
<keyword evidence="3" id="KW-1185">Reference proteome</keyword>
<sequence length="105" mass="12555">MLILSSCKKEKQQKELIKETYFQNVSVIESFVRFEKDTIYGDDLYDAISFLENLTNIKCSTSESYDPIIEPTEENISDWKKWYELNKTFLEYSDEKKVYLDKQPN</sequence>
<dbReference type="Proteomes" id="UP000187506">
    <property type="component" value="Chromosome"/>
</dbReference>
<dbReference type="KEGG" id="lvn:BWR22_05290"/>
<evidence type="ECO:0000313" key="3">
    <source>
        <dbReference type="Proteomes" id="UP000187506"/>
    </source>
</evidence>
<name>A0AAC9LN71_9FLAO</name>
<evidence type="ECO:0000313" key="1">
    <source>
        <dbReference type="EMBL" id="APX99725.1"/>
    </source>
</evidence>